<dbReference type="PANTHER" id="PTHR31301:SF186">
    <property type="entry name" value="OS09G0364100 PROTEIN"/>
    <property type="match status" value="1"/>
</dbReference>
<evidence type="ECO:0000313" key="6">
    <source>
        <dbReference type="Proteomes" id="UP000467840"/>
    </source>
</evidence>
<feature type="domain" description="LOB" evidence="4">
    <location>
        <begin position="10"/>
        <end position="112"/>
    </location>
</feature>
<reference evidence="5 6" key="1">
    <citation type="journal article" date="2020" name="Mol. Plant">
        <title>The Chromosome-Based Rubber Tree Genome Provides New Insights into Spurge Genome Evolution and Rubber Biosynthesis.</title>
        <authorList>
            <person name="Liu J."/>
            <person name="Shi C."/>
            <person name="Shi C.C."/>
            <person name="Li W."/>
            <person name="Zhang Q.J."/>
            <person name="Zhang Y."/>
            <person name="Li K."/>
            <person name="Lu H.F."/>
            <person name="Shi C."/>
            <person name="Zhu S.T."/>
            <person name="Xiao Z.Y."/>
            <person name="Nan H."/>
            <person name="Yue Y."/>
            <person name="Zhu X.G."/>
            <person name="Wu Y."/>
            <person name="Hong X.N."/>
            <person name="Fan G.Y."/>
            <person name="Tong Y."/>
            <person name="Zhang D."/>
            <person name="Mao C.L."/>
            <person name="Liu Y.L."/>
            <person name="Hao S.J."/>
            <person name="Liu W.Q."/>
            <person name="Lv M.Q."/>
            <person name="Zhang H.B."/>
            <person name="Liu Y."/>
            <person name="Hu-Tang G.R."/>
            <person name="Wang J.P."/>
            <person name="Wang J.H."/>
            <person name="Sun Y.H."/>
            <person name="Ni S.B."/>
            <person name="Chen W.B."/>
            <person name="Zhang X.C."/>
            <person name="Jiao Y.N."/>
            <person name="Eichler E.E."/>
            <person name="Li G.H."/>
            <person name="Liu X."/>
            <person name="Gao L.Z."/>
        </authorList>
    </citation>
    <scope>NUCLEOTIDE SEQUENCE [LARGE SCALE GENOMIC DNA]</scope>
    <source>
        <strain evidence="6">cv. GT1</strain>
        <tissue evidence="5">Leaf</tissue>
    </source>
</reference>
<proteinExistence type="inferred from homology"/>
<comment type="similarity">
    <text evidence="1">Belongs to the LOB domain-containing protein family.</text>
</comment>
<dbReference type="Pfam" id="PF03195">
    <property type="entry name" value="LOB"/>
    <property type="match status" value="1"/>
</dbReference>
<gene>
    <name evidence="5" type="ORF">GH714_037062</name>
</gene>
<protein>
    <recommendedName>
        <fullName evidence="4">LOB domain-containing protein</fullName>
    </recommendedName>
</protein>
<feature type="coiled-coil region" evidence="2">
    <location>
        <begin position="91"/>
        <end position="118"/>
    </location>
</feature>
<dbReference type="AlphaFoldDB" id="A0A6A6KE11"/>
<dbReference type="PANTHER" id="PTHR31301">
    <property type="entry name" value="LOB DOMAIN-CONTAINING PROTEIN 4-RELATED"/>
    <property type="match status" value="1"/>
</dbReference>
<dbReference type="PROSITE" id="PS50891">
    <property type="entry name" value="LOB"/>
    <property type="match status" value="1"/>
</dbReference>
<comment type="caution">
    <text evidence="5">The sequence shown here is derived from an EMBL/GenBank/DDBJ whole genome shotgun (WGS) entry which is preliminary data.</text>
</comment>
<evidence type="ECO:0000256" key="1">
    <source>
        <dbReference type="ARBA" id="ARBA00005474"/>
    </source>
</evidence>
<accession>A0A6A6KE11</accession>
<organism evidence="5 6">
    <name type="scientific">Hevea brasiliensis</name>
    <name type="common">Para rubber tree</name>
    <name type="synonym">Siphonia brasiliensis</name>
    <dbReference type="NCBI Taxonomy" id="3981"/>
    <lineage>
        <taxon>Eukaryota</taxon>
        <taxon>Viridiplantae</taxon>
        <taxon>Streptophyta</taxon>
        <taxon>Embryophyta</taxon>
        <taxon>Tracheophyta</taxon>
        <taxon>Spermatophyta</taxon>
        <taxon>Magnoliopsida</taxon>
        <taxon>eudicotyledons</taxon>
        <taxon>Gunneridae</taxon>
        <taxon>Pentapetalae</taxon>
        <taxon>rosids</taxon>
        <taxon>fabids</taxon>
        <taxon>Malpighiales</taxon>
        <taxon>Euphorbiaceae</taxon>
        <taxon>Crotonoideae</taxon>
        <taxon>Micrandreae</taxon>
        <taxon>Hevea</taxon>
    </lineage>
</organism>
<dbReference type="Proteomes" id="UP000467840">
    <property type="component" value="Chromosome 3"/>
</dbReference>
<keyword evidence="6" id="KW-1185">Reference proteome</keyword>
<dbReference type="EMBL" id="JAAGAX010000017">
    <property type="protein sequence ID" value="KAF2287027.1"/>
    <property type="molecule type" value="Genomic_DNA"/>
</dbReference>
<feature type="compositionally biased region" description="Low complexity" evidence="3">
    <location>
        <begin position="218"/>
        <end position="231"/>
    </location>
</feature>
<sequence length="267" mass="30036">MNPDTDTGSQACAACRYQRRKCAPDCPLAPYFPSNHSSDFINAHKLFGVRNILKTLRKLRTFNEKKNAVTSMIYQANARARDPVSGCCGIISRLNAQIEMYQLELSLVNQQLESHQQLTSHHLQDFSQLNIDDDKQLQQLEDLSIVGNYQPPHNYNSFDGIYDATQLHPIGFDQQQQQQHEEPNIVHGNYLPPHNYNSFGGPSVRIETKESSSGHGGQPSSSGHGGQPSSSTNDILVFKEDHKPIQHGQEQHNLKDAYNLLSRMVQT</sequence>
<evidence type="ECO:0000256" key="2">
    <source>
        <dbReference type="SAM" id="Coils"/>
    </source>
</evidence>
<dbReference type="InterPro" id="IPR004883">
    <property type="entry name" value="LOB"/>
</dbReference>
<keyword evidence="2" id="KW-0175">Coiled coil</keyword>
<evidence type="ECO:0000256" key="3">
    <source>
        <dbReference type="SAM" id="MobiDB-lite"/>
    </source>
</evidence>
<name>A0A6A6KE11_HEVBR</name>
<evidence type="ECO:0000313" key="5">
    <source>
        <dbReference type="EMBL" id="KAF2287027.1"/>
    </source>
</evidence>
<evidence type="ECO:0000259" key="4">
    <source>
        <dbReference type="PROSITE" id="PS50891"/>
    </source>
</evidence>
<feature type="region of interest" description="Disordered" evidence="3">
    <location>
        <begin position="174"/>
        <end position="233"/>
    </location>
</feature>